<name>A0A7D5T9Z3_9EURY</name>
<organism evidence="1 2">
    <name type="scientific">Halosimplex pelagicum</name>
    <dbReference type="NCBI Taxonomy" id="869886"/>
    <lineage>
        <taxon>Archaea</taxon>
        <taxon>Methanobacteriati</taxon>
        <taxon>Methanobacteriota</taxon>
        <taxon>Stenosarchaea group</taxon>
        <taxon>Halobacteria</taxon>
        <taxon>Halobacteriales</taxon>
        <taxon>Haloarculaceae</taxon>
        <taxon>Halosimplex</taxon>
    </lineage>
</organism>
<proteinExistence type="predicted"/>
<accession>A0A7D5T9Z3</accession>
<keyword evidence="2" id="KW-1185">Reference proteome</keyword>
<evidence type="ECO:0000313" key="1">
    <source>
        <dbReference type="EMBL" id="QLH82350.1"/>
    </source>
</evidence>
<dbReference type="RefSeq" id="WP_179922818.1">
    <property type="nucleotide sequence ID" value="NZ_CP058909.1"/>
</dbReference>
<dbReference type="EMBL" id="CP058909">
    <property type="protein sequence ID" value="QLH82350.1"/>
    <property type="molecule type" value="Genomic_DNA"/>
</dbReference>
<dbReference type="GeneID" id="56083385"/>
<reference evidence="1 2" key="1">
    <citation type="submission" date="2020-07" db="EMBL/GenBank/DDBJ databases">
        <title>Halosimplex litoreum sp. nov. and Halosimplex rubrum sp. nov., isolated from different salt environments.</title>
        <authorList>
            <person name="Cui H."/>
        </authorList>
    </citation>
    <scope>NUCLEOTIDE SEQUENCE [LARGE SCALE GENOMIC DNA]</scope>
    <source>
        <strain evidence="1 2">R2</strain>
    </source>
</reference>
<gene>
    <name evidence="1" type="ORF">HZS54_12310</name>
</gene>
<protein>
    <submittedName>
        <fullName evidence="1">Uncharacterized protein</fullName>
    </submittedName>
</protein>
<dbReference type="KEGG" id="hpel:HZS54_12310"/>
<dbReference type="Proteomes" id="UP000509346">
    <property type="component" value="Chromosome"/>
</dbReference>
<evidence type="ECO:0000313" key="2">
    <source>
        <dbReference type="Proteomes" id="UP000509346"/>
    </source>
</evidence>
<dbReference type="AlphaFoldDB" id="A0A7D5T9Z3"/>
<dbReference type="OrthoDB" id="275438at2157"/>
<sequence>MSDTDDTPERGDEQIENPQLVGREYNLRLAYTVEFDLNLLAGPEDWQAIEEAKTLSPVRTSEPTDWDLIHHEINSVRDVYEDDPEACEIVDWVDEPSAPSSETFWNDSLHFDGVECDT</sequence>